<accession>A0A5R8KA88</accession>
<keyword evidence="9" id="KW-1185">Reference proteome</keyword>
<dbReference type="GO" id="GO:0000155">
    <property type="term" value="F:phosphorelay sensor kinase activity"/>
    <property type="evidence" value="ECO:0007669"/>
    <property type="project" value="InterPro"/>
</dbReference>
<dbReference type="InterPro" id="IPR011006">
    <property type="entry name" value="CheY-like_superfamily"/>
</dbReference>
<dbReference type="OrthoDB" id="9790669at2"/>
<dbReference type="PRINTS" id="PR00344">
    <property type="entry name" value="BCTRLSENSOR"/>
</dbReference>
<evidence type="ECO:0000256" key="1">
    <source>
        <dbReference type="ARBA" id="ARBA00000085"/>
    </source>
</evidence>
<feature type="modified residue" description="4-aspartylphosphate" evidence="4">
    <location>
        <position position="633"/>
    </location>
</feature>
<gene>
    <name evidence="8" type="ORF">FEM03_21060</name>
</gene>
<evidence type="ECO:0000313" key="8">
    <source>
        <dbReference type="EMBL" id="TLD68825.1"/>
    </source>
</evidence>
<dbReference type="SMART" id="SM00387">
    <property type="entry name" value="HATPase_c"/>
    <property type="match status" value="1"/>
</dbReference>
<dbReference type="Pfam" id="PF02518">
    <property type="entry name" value="HATPase_c"/>
    <property type="match status" value="1"/>
</dbReference>
<feature type="modified residue" description="4-aspartylphosphate" evidence="4">
    <location>
        <position position="194"/>
    </location>
</feature>
<dbReference type="Gene3D" id="3.30.565.10">
    <property type="entry name" value="Histidine kinase-like ATPase, C-terminal domain"/>
    <property type="match status" value="1"/>
</dbReference>
<evidence type="ECO:0000313" key="9">
    <source>
        <dbReference type="Proteomes" id="UP000306196"/>
    </source>
</evidence>
<name>A0A5R8KA88_9BACT</name>
<evidence type="ECO:0000256" key="4">
    <source>
        <dbReference type="PROSITE-ProRule" id="PRU00169"/>
    </source>
</evidence>
<dbReference type="SMART" id="SM00448">
    <property type="entry name" value="REC"/>
    <property type="match status" value="3"/>
</dbReference>
<dbReference type="InterPro" id="IPR003594">
    <property type="entry name" value="HATPase_dom"/>
</dbReference>
<dbReference type="Gene3D" id="3.40.50.2300">
    <property type="match status" value="3"/>
</dbReference>
<proteinExistence type="predicted"/>
<dbReference type="SUPFAM" id="SSF55874">
    <property type="entry name" value="ATPase domain of HSP90 chaperone/DNA topoisomerase II/histidine kinase"/>
    <property type="match status" value="1"/>
</dbReference>
<dbReference type="Gene3D" id="1.10.287.130">
    <property type="match status" value="1"/>
</dbReference>
<dbReference type="InterPro" id="IPR004358">
    <property type="entry name" value="Sig_transdc_His_kin-like_C"/>
</dbReference>
<organism evidence="8 9">
    <name type="scientific">Phragmitibacter flavus</name>
    <dbReference type="NCBI Taxonomy" id="2576071"/>
    <lineage>
        <taxon>Bacteria</taxon>
        <taxon>Pseudomonadati</taxon>
        <taxon>Verrucomicrobiota</taxon>
        <taxon>Verrucomicrobiia</taxon>
        <taxon>Verrucomicrobiales</taxon>
        <taxon>Verrucomicrobiaceae</taxon>
        <taxon>Phragmitibacter</taxon>
    </lineage>
</organism>
<reference evidence="8 9" key="1">
    <citation type="submission" date="2019-05" db="EMBL/GenBank/DDBJ databases">
        <title>Verrucobacter flavum gen. nov., sp. nov. a new member of the family Verrucomicrobiaceae.</title>
        <authorList>
            <person name="Szuroczki S."/>
            <person name="Abbaszade G."/>
            <person name="Szabo A."/>
            <person name="Felfoldi T."/>
            <person name="Schumann P."/>
            <person name="Boka K."/>
            <person name="Keki Z."/>
            <person name="Toumi M."/>
            <person name="Toth E."/>
        </authorList>
    </citation>
    <scope>NUCLEOTIDE SEQUENCE [LARGE SCALE GENOMIC DNA]</scope>
    <source>
        <strain evidence="8 9">MG-N-17</strain>
    </source>
</reference>
<dbReference type="InterPro" id="IPR005467">
    <property type="entry name" value="His_kinase_dom"/>
</dbReference>
<dbReference type="Pfam" id="PF00072">
    <property type="entry name" value="Response_reg"/>
    <property type="match status" value="3"/>
</dbReference>
<dbReference type="CDD" id="cd00082">
    <property type="entry name" value="HisKA"/>
    <property type="match status" value="1"/>
</dbReference>
<dbReference type="Proteomes" id="UP000306196">
    <property type="component" value="Unassembled WGS sequence"/>
</dbReference>
<evidence type="ECO:0000256" key="3">
    <source>
        <dbReference type="ARBA" id="ARBA00022553"/>
    </source>
</evidence>
<dbReference type="PROSITE" id="PS50110">
    <property type="entry name" value="RESPONSE_REGULATORY"/>
    <property type="match status" value="3"/>
</dbReference>
<feature type="modified residue" description="4-aspartylphosphate" evidence="4">
    <location>
        <position position="57"/>
    </location>
</feature>
<feature type="coiled-coil region" evidence="5">
    <location>
        <begin position="288"/>
        <end position="326"/>
    </location>
</feature>
<feature type="domain" description="Response regulatory" evidence="7">
    <location>
        <begin position="8"/>
        <end position="124"/>
    </location>
</feature>
<sequence>MSGLGISHIMLVEDSPTQATRMRYVLEAEGWRVTWVMSPQEAFVKLAEDKPDLVLLDFYLPGMRGDEVCRRIRRNIDTRNLPVVMLTSEDTSDAELRGLDSGADDFIAKSVDPELLIARLRNFLGRVSKQSEILTDAVASFRSPRLLAIDDSRTFLARLRIELESEGYEVETTDDPQHGVDRISKGGFDGVLVDLMMPRMDGFEVCRHIDVLRKQMEAPPVTVILTGRESKEDQTRALEAGADDFIGKSSDVSVLKGRIRALLRRKFFELENRRILDELRQKELVAVRERAAKEAAEARASLVEELEKTAAELRRSESALQQANEAKDRFLAVLSHELRTPLTPVLATVSMRQDDARLPQELRDELSMIKRNVELEARLIDDLLDLTRITSGKLEIRCAAVDMRGLVEHAMAICQAPDASAAAPISFEFEAKDRFAWGDASRLTQIVWNLLRNAVKFTPVDGRIEVRCFNEGGEDGEIVVEVKDTGIGIEPELLPEIFNAFEQGGRKVTREYGGLGLGLAISEAIAEAHEGKLTAQSAGKNHGATFRLALPVYRGDQIAEAGTAGSERFEQSDNKGKVSAEGLRILLVEDHGDTAKALTMLLKRRGHTVNAVDTVGEAGKVAGEGEFDLLISDLSLPDGTGYEVFEKVMEQQKIPAIALSGFGMEEDVQRSKSAGFVDHLTKPVSIAALAAAIERLFPVR</sequence>
<keyword evidence="3 4" id="KW-0597">Phosphoprotein</keyword>
<dbReference type="InterPro" id="IPR036097">
    <property type="entry name" value="HisK_dim/P_sf"/>
</dbReference>
<feature type="domain" description="Response regulatory" evidence="7">
    <location>
        <begin position="145"/>
        <end position="263"/>
    </location>
</feature>
<dbReference type="EMBL" id="VAUV01000019">
    <property type="protein sequence ID" value="TLD68825.1"/>
    <property type="molecule type" value="Genomic_DNA"/>
</dbReference>
<dbReference type="EC" id="2.7.13.3" evidence="2"/>
<dbReference type="SUPFAM" id="SSF52172">
    <property type="entry name" value="CheY-like"/>
    <property type="match status" value="3"/>
</dbReference>
<evidence type="ECO:0000259" key="7">
    <source>
        <dbReference type="PROSITE" id="PS50110"/>
    </source>
</evidence>
<feature type="domain" description="Histidine kinase" evidence="6">
    <location>
        <begin position="333"/>
        <end position="554"/>
    </location>
</feature>
<dbReference type="AlphaFoldDB" id="A0A5R8KA88"/>
<dbReference type="PANTHER" id="PTHR43547">
    <property type="entry name" value="TWO-COMPONENT HISTIDINE KINASE"/>
    <property type="match status" value="1"/>
</dbReference>
<dbReference type="InterPro" id="IPR001789">
    <property type="entry name" value="Sig_transdc_resp-reg_receiver"/>
</dbReference>
<evidence type="ECO:0000256" key="2">
    <source>
        <dbReference type="ARBA" id="ARBA00012438"/>
    </source>
</evidence>
<evidence type="ECO:0000256" key="5">
    <source>
        <dbReference type="SAM" id="Coils"/>
    </source>
</evidence>
<evidence type="ECO:0000259" key="6">
    <source>
        <dbReference type="PROSITE" id="PS50109"/>
    </source>
</evidence>
<dbReference type="InterPro" id="IPR036890">
    <property type="entry name" value="HATPase_C_sf"/>
</dbReference>
<dbReference type="Pfam" id="PF00512">
    <property type="entry name" value="HisKA"/>
    <property type="match status" value="1"/>
</dbReference>
<dbReference type="RefSeq" id="WP_138088285.1">
    <property type="nucleotide sequence ID" value="NZ_VAUV01000019.1"/>
</dbReference>
<keyword evidence="5" id="KW-0175">Coiled coil</keyword>
<dbReference type="PANTHER" id="PTHR43547:SF2">
    <property type="entry name" value="HYBRID SIGNAL TRANSDUCTION HISTIDINE KINASE C"/>
    <property type="match status" value="1"/>
</dbReference>
<dbReference type="SMART" id="SM00388">
    <property type="entry name" value="HisKA"/>
    <property type="match status" value="1"/>
</dbReference>
<protein>
    <recommendedName>
        <fullName evidence="2">histidine kinase</fullName>
        <ecNumber evidence="2">2.7.13.3</ecNumber>
    </recommendedName>
</protein>
<comment type="caution">
    <text evidence="8">The sequence shown here is derived from an EMBL/GenBank/DDBJ whole genome shotgun (WGS) entry which is preliminary data.</text>
</comment>
<dbReference type="InterPro" id="IPR003661">
    <property type="entry name" value="HisK_dim/P_dom"/>
</dbReference>
<feature type="domain" description="Response regulatory" evidence="7">
    <location>
        <begin position="584"/>
        <end position="697"/>
    </location>
</feature>
<dbReference type="CDD" id="cd17574">
    <property type="entry name" value="REC_OmpR"/>
    <property type="match status" value="1"/>
</dbReference>
<comment type="catalytic activity">
    <reaction evidence="1">
        <text>ATP + protein L-histidine = ADP + protein N-phospho-L-histidine.</text>
        <dbReference type="EC" id="2.7.13.3"/>
    </reaction>
</comment>
<dbReference type="PROSITE" id="PS50109">
    <property type="entry name" value="HIS_KIN"/>
    <property type="match status" value="1"/>
</dbReference>
<dbReference type="SUPFAM" id="SSF47384">
    <property type="entry name" value="Homodimeric domain of signal transducing histidine kinase"/>
    <property type="match status" value="1"/>
</dbReference>